<reference evidence="2" key="2">
    <citation type="submission" date="2020-09" db="EMBL/GenBank/DDBJ databases">
        <authorList>
            <person name="Sun Q."/>
            <person name="Zhou Y."/>
        </authorList>
    </citation>
    <scope>NUCLEOTIDE SEQUENCE</scope>
    <source>
        <strain evidence="2">CGMCC 1.15178</strain>
    </source>
</reference>
<comment type="caution">
    <text evidence="2">The sequence shown here is derived from an EMBL/GenBank/DDBJ whole genome shotgun (WGS) entry which is preliminary data.</text>
</comment>
<dbReference type="Proteomes" id="UP000612456">
    <property type="component" value="Unassembled WGS sequence"/>
</dbReference>
<organism evidence="2 3">
    <name type="scientific">Paenibacillus nasutitermitis</name>
    <dbReference type="NCBI Taxonomy" id="1652958"/>
    <lineage>
        <taxon>Bacteria</taxon>
        <taxon>Bacillati</taxon>
        <taxon>Bacillota</taxon>
        <taxon>Bacilli</taxon>
        <taxon>Bacillales</taxon>
        <taxon>Paenibacillaceae</taxon>
        <taxon>Paenibacillus</taxon>
    </lineage>
</organism>
<evidence type="ECO:0008006" key="4">
    <source>
        <dbReference type="Google" id="ProtNLM"/>
    </source>
</evidence>
<name>A0A916ZIA2_9BACL</name>
<gene>
    <name evidence="2" type="ORF">GCM10010911_65770</name>
</gene>
<keyword evidence="1" id="KW-0812">Transmembrane</keyword>
<feature type="transmembrane region" description="Helical" evidence="1">
    <location>
        <begin position="114"/>
        <end position="137"/>
    </location>
</feature>
<proteinExistence type="predicted"/>
<dbReference type="AlphaFoldDB" id="A0A916ZIA2"/>
<evidence type="ECO:0000313" key="3">
    <source>
        <dbReference type="Proteomes" id="UP000612456"/>
    </source>
</evidence>
<evidence type="ECO:0000256" key="1">
    <source>
        <dbReference type="SAM" id="Phobius"/>
    </source>
</evidence>
<reference evidence="2" key="1">
    <citation type="journal article" date="2014" name="Int. J. Syst. Evol. Microbiol.">
        <title>Complete genome sequence of Corynebacterium casei LMG S-19264T (=DSM 44701T), isolated from a smear-ripened cheese.</title>
        <authorList>
            <consortium name="US DOE Joint Genome Institute (JGI-PGF)"/>
            <person name="Walter F."/>
            <person name="Albersmeier A."/>
            <person name="Kalinowski J."/>
            <person name="Ruckert C."/>
        </authorList>
    </citation>
    <scope>NUCLEOTIDE SEQUENCE</scope>
    <source>
        <strain evidence="2">CGMCC 1.15178</strain>
    </source>
</reference>
<feature type="transmembrane region" description="Helical" evidence="1">
    <location>
        <begin position="66"/>
        <end position="88"/>
    </location>
</feature>
<protein>
    <recommendedName>
        <fullName evidence="4">HPP family protein</fullName>
    </recommendedName>
</protein>
<sequence length="158" mass="17818">MNIKIAAICLYITLIYWLSLHYPSLHMMFFPTLGAFSLLFATRSLELKELSKISLGAVLSSVIGTLLFYLDAGVFSLLANILITIWLMTKFKWNAPPILAVSFIPFFAQVPELWTVPLSVCGSLLGLLLTLTLAIAVEKRMRGFSAFLLRRREWTKSE</sequence>
<keyword evidence="1" id="KW-1133">Transmembrane helix</keyword>
<dbReference type="RefSeq" id="WP_188999393.1">
    <property type="nucleotide sequence ID" value="NZ_BMHP01000009.1"/>
</dbReference>
<accession>A0A916ZIA2</accession>
<keyword evidence="3" id="KW-1185">Reference proteome</keyword>
<dbReference type="EMBL" id="BMHP01000009">
    <property type="protein sequence ID" value="GGD97825.1"/>
    <property type="molecule type" value="Genomic_DNA"/>
</dbReference>
<keyword evidence="1" id="KW-0472">Membrane</keyword>
<feature type="transmembrane region" description="Helical" evidence="1">
    <location>
        <begin position="5"/>
        <end position="22"/>
    </location>
</feature>
<evidence type="ECO:0000313" key="2">
    <source>
        <dbReference type="EMBL" id="GGD97825.1"/>
    </source>
</evidence>